<dbReference type="Proteomes" id="UP001470230">
    <property type="component" value="Unassembled WGS sequence"/>
</dbReference>
<protein>
    <submittedName>
        <fullName evidence="1">Uncharacterized protein</fullName>
    </submittedName>
</protein>
<evidence type="ECO:0000313" key="1">
    <source>
        <dbReference type="EMBL" id="KAK8842090.1"/>
    </source>
</evidence>
<accession>A0ABR2H9K6</accession>
<dbReference type="EMBL" id="JAPFFF010000039">
    <property type="protein sequence ID" value="KAK8842090.1"/>
    <property type="molecule type" value="Genomic_DNA"/>
</dbReference>
<reference evidence="1 2" key="1">
    <citation type="submission" date="2024-04" db="EMBL/GenBank/DDBJ databases">
        <title>Tritrichomonas musculus Genome.</title>
        <authorList>
            <person name="Alves-Ferreira E."/>
            <person name="Grigg M."/>
            <person name="Lorenzi H."/>
            <person name="Galac M."/>
        </authorList>
    </citation>
    <scope>NUCLEOTIDE SEQUENCE [LARGE SCALE GENOMIC DNA]</scope>
    <source>
        <strain evidence="1 2">EAF2021</strain>
    </source>
</reference>
<sequence>MDGFSFAEPDEFLFGFFEEIPCTEDFQEIDSYEEPVSTSDVDIENVLTQPLEIKESKKTKVNDRSQIYGHGCESNRRRTRSCHYKQPYDDLQVYVLLKRPNKEYLIELGAKFNSKFRDGPIFGRDQKRSKEEAAWFFEDHKKIVIPWLKGLGIIN</sequence>
<keyword evidence="2" id="KW-1185">Reference proteome</keyword>
<evidence type="ECO:0000313" key="2">
    <source>
        <dbReference type="Proteomes" id="UP001470230"/>
    </source>
</evidence>
<proteinExistence type="predicted"/>
<name>A0ABR2H9K6_9EUKA</name>
<gene>
    <name evidence="1" type="ORF">M9Y10_026313</name>
</gene>
<comment type="caution">
    <text evidence="1">The sequence shown here is derived from an EMBL/GenBank/DDBJ whole genome shotgun (WGS) entry which is preliminary data.</text>
</comment>
<organism evidence="1 2">
    <name type="scientific">Tritrichomonas musculus</name>
    <dbReference type="NCBI Taxonomy" id="1915356"/>
    <lineage>
        <taxon>Eukaryota</taxon>
        <taxon>Metamonada</taxon>
        <taxon>Parabasalia</taxon>
        <taxon>Tritrichomonadida</taxon>
        <taxon>Tritrichomonadidae</taxon>
        <taxon>Tritrichomonas</taxon>
    </lineage>
</organism>